<evidence type="ECO:0000313" key="2">
    <source>
        <dbReference type="EMBL" id="BDY12603.1"/>
    </source>
</evidence>
<gene>
    <name evidence="2" type="ORF">HCR_09150</name>
</gene>
<feature type="signal peptide" evidence="1">
    <location>
        <begin position="1"/>
        <end position="23"/>
    </location>
</feature>
<evidence type="ECO:0000313" key="3">
    <source>
        <dbReference type="Proteomes" id="UP001321445"/>
    </source>
</evidence>
<organism evidence="2 3">
    <name type="scientific">Hydrogenimonas cancrithermarum</name>
    <dbReference type="NCBI Taxonomy" id="2993563"/>
    <lineage>
        <taxon>Bacteria</taxon>
        <taxon>Pseudomonadati</taxon>
        <taxon>Campylobacterota</taxon>
        <taxon>Epsilonproteobacteria</taxon>
        <taxon>Campylobacterales</taxon>
        <taxon>Hydrogenimonadaceae</taxon>
        <taxon>Hydrogenimonas</taxon>
    </lineage>
</organism>
<dbReference type="EMBL" id="AP027370">
    <property type="protein sequence ID" value="BDY12603.1"/>
    <property type="molecule type" value="Genomic_DNA"/>
</dbReference>
<dbReference type="Proteomes" id="UP001321445">
    <property type="component" value="Chromosome"/>
</dbReference>
<accession>A0ABM8FM64</accession>
<proteinExistence type="predicted"/>
<reference evidence="2 3" key="1">
    <citation type="submission" date="2023-03" db="EMBL/GenBank/DDBJ databases">
        <title>Description of Hydrogenimonas sp. ISO32.</title>
        <authorList>
            <person name="Mino S."/>
            <person name="Fukazawa S."/>
            <person name="Sawabe T."/>
        </authorList>
    </citation>
    <scope>NUCLEOTIDE SEQUENCE [LARGE SCALE GENOMIC DNA]</scope>
    <source>
        <strain evidence="2 3">ISO32</strain>
    </source>
</reference>
<dbReference type="RefSeq" id="WP_286337791.1">
    <property type="nucleotide sequence ID" value="NZ_AP027370.1"/>
</dbReference>
<keyword evidence="3" id="KW-1185">Reference proteome</keyword>
<dbReference type="InterPro" id="IPR023614">
    <property type="entry name" value="Porin_dom_sf"/>
</dbReference>
<sequence>MNKIKMSLVAAIAAAAATTGANAGALDSILSNPKLDIELRPRYEAVDDSVHKDASALTVRTAIGVQAGLFGVDGLNTQLQAMSVDTFGLVTDYNPVDSDYATVADGPQTRMTQANISYASNGFVGIVGRKMVVLDNARFIGNVGWRQMPQTYDLAAAIYNGVENLSLLGAYVTRVNRIFNTPGNGALKDHFDTGSVLLHATYKAMPELTLTAYDYMIQNFADHIGIRATGKIPVGDVKLGYEAEYTTQNDPSLTDEDDAARTGVGSADIKQDASYYKVGLNAAMNGFTVGAAYEFLSDKGDGDLAFSTPLATLHAMNGWADVFLNTPDEGLVDMSVKLAYNAGEYGKLVGIYHNFSSDSKNASGDDDLGSEVDVAYNYKINKQLGMLLKGAWYSEGDDSFGMNDVTKYWVQFDYKFHAEL</sequence>
<name>A0ABM8FM64_9BACT</name>
<dbReference type="Gene3D" id="2.40.160.10">
    <property type="entry name" value="Porin"/>
    <property type="match status" value="1"/>
</dbReference>
<feature type="chain" id="PRO_5046097517" description="Alginate export domain-containing protein" evidence="1">
    <location>
        <begin position="24"/>
        <end position="420"/>
    </location>
</feature>
<protein>
    <recommendedName>
        <fullName evidence="4">Alginate export domain-containing protein</fullName>
    </recommendedName>
</protein>
<evidence type="ECO:0000256" key="1">
    <source>
        <dbReference type="SAM" id="SignalP"/>
    </source>
</evidence>
<keyword evidence="1" id="KW-0732">Signal</keyword>
<evidence type="ECO:0008006" key="4">
    <source>
        <dbReference type="Google" id="ProtNLM"/>
    </source>
</evidence>